<feature type="transmembrane region" description="Helical" evidence="1">
    <location>
        <begin position="26"/>
        <end position="46"/>
    </location>
</feature>
<reference evidence="2" key="1">
    <citation type="submission" date="2022-03" db="EMBL/GenBank/DDBJ databases">
        <authorList>
            <person name="Martin C."/>
        </authorList>
    </citation>
    <scope>NUCLEOTIDE SEQUENCE</scope>
</reference>
<dbReference type="Proteomes" id="UP000749559">
    <property type="component" value="Unassembled WGS sequence"/>
</dbReference>
<keyword evidence="1" id="KW-0812">Transmembrane</keyword>
<evidence type="ECO:0000256" key="1">
    <source>
        <dbReference type="SAM" id="Phobius"/>
    </source>
</evidence>
<keyword evidence="1" id="KW-1133">Transmembrane helix</keyword>
<keyword evidence="1" id="KW-0472">Membrane</keyword>
<feature type="non-terminal residue" evidence="2">
    <location>
        <position position="1"/>
    </location>
</feature>
<evidence type="ECO:0000313" key="2">
    <source>
        <dbReference type="EMBL" id="CAH1778502.1"/>
    </source>
</evidence>
<name>A0A8S4NB86_OWEFU</name>
<comment type="caution">
    <text evidence="2">The sequence shown here is derived from an EMBL/GenBank/DDBJ whole genome shotgun (WGS) entry which is preliminary data.</text>
</comment>
<dbReference type="EMBL" id="CAIIXF020000003">
    <property type="protein sequence ID" value="CAH1778502.1"/>
    <property type="molecule type" value="Genomic_DNA"/>
</dbReference>
<organism evidence="2 3">
    <name type="scientific">Owenia fusiformis</name>
    <name type="common">Polychaete worm</name>
    <dbReference type="NCBI Taxonomy" id="6347"/>
    <lineage>
        <taxon>Eukaryota</taxon>
        <taxon>Metazoa</taxon>
        <taxon>Spiralia</taxon>
        <taxon>Lophotrochozoa</taxon>
        <taxon>Annelida</taxon>
        <taxon>Polychaeta</taxon>
        <taxon>Sedentaria</taxon>
        <taxon>Canalipalpata</taxon>
        <taxon>Sabellida</taxon>
        <taxon>Oweniida</taxon>
        <taxon>Oweniidae</taxon>
        <taxon>Owenia</taxon>
    </lineage>
</organism>
<gene>
    <name evidence="2" type="ORF">OFUS_LOCUS5411</name>
</gene>
<dbReference type="AlphaFoldDB" id="A0A8S4NB86"/>
<keyword evidence="3" id="KW-1185">Reference proteome</keyword>
<protein>
    <submittedName>
        <fullName evidence="2">Uncharacterized protein</fullName>
    </submittedName>
</protein>
<accession>A0A8S4NB86</accession>
<proteinExistence type="predicted"/>
<evidence type="ECO:0000313" key="3">
    <source>
        <dbReference type="Proteomes" id="UP000749559"/>
    </source>
</evidence>
<sequence>KHFFKVWLHFSGAPILQRMRLMKMKITIVHIICTLIYNILDFIFVYKPSEKPCASPWPRYSSKKPAWSQKYLLGPSCELCNTQDWFENVSSRKVFTVGSSTCNDEFKVMNE</sequence>